<evidence type="ECO:0000313" key="4">
    <source>
        <dbReference type="Proteomes" id="UP000741013"/>
    </source>
</evidence>
<comment type="similarity">
    <text evidence="1">Belongs to the YciI family.</text>
</comment>
<dbReference type="InterPro" id="IPR005545">
    <property type="entry name" value="YCII"/>
</dbReference>
<dbReference type="Pfam" id="PF03795">
    <property type="entry name" value="YCII"/>
    <property type="match status" value="1"/>
</dbReference>
<dbReference type="PANTHER" id="PTHR35174">
    <property type="entry name" value="BLL7171 PROTEIN-RELATED"/>
    <property type="match status" value="1"/>
</dbReference>
<keyword evidence="4" id="KW-1185">Reference proteome</keyword>
<organism evidence="3 4">
    <name type="scientific">Amycolatopsis magusensis</name>
    <dbReference type="NCBI Taxonomy" id="882444"/>
    <lineage>
        <taxon>Bacteria</taxon>
        <taxon>Bacillati</taxon>
        <taxon>Actinomycetota</taxon>
        <taxon>Actinomycetes</taxon>
        <taxon>Pseudonocardiales</taxon>
        <taxon>Pseudonocardiaceae</taxon>
        <taxon>Amycolatopsis</taxon>
    </lineage>
</organism>
<name>A0ABS4PRY2_9PSEU</name>
<dbReference type="Gene3D" id="3.30.70.1060">
    <property type="entry name" value="Dimeric alpha+beta barrel"/>
    <property type="match status" value="1"/>
</dbReference>
<gene>
    <name evidence="3" type="ORF">JOM49_003701</name>
</gene>
<reference evidence="3 4" key="1">
    <citation type="submission" date="2021-03" db="EMBL/GenBank/DDBJ databases">
        <title>Sequencing the genomes of 1000 actinobacteria strains.</title>
        <authorList>
            <person name="Klenk H.-P."/>
        </authorList>
    </citation>
    <scope>NUCLEOTIDE SEQUENCE [LARGE SCALE GENOMIC DNA]</scope>
    <source>
        <strain evidence="3 4">DSM 45510</strain>
    </source>
</reference>
<dbReference type="Proteomes" id="UP000741013">
    <property type="component" value="Unassembled WGS sequence"/>
</dbReference>
<dbReference type="InterPro" id="IPR011008">
    <property type="entry name" value="Dimeric_a/b-barrel"/>
</dbReference>
<evidence type="ECO:0000259" key="2">
    <source>
        <dbReference type="Pfam" id="PF03795"/>
    </source>
</evidence>
<proteinExistence type="inferred from homology"/>
<protein>
    <recommendedName>
        <fullName evidence="2">YCII-related domain-containing protein</fullName>
    </recommendedName>
</protein>
<evidence type="ECO:0000313" key="3">
    <source>
        <dbReference type="EMBL" id="MBP2182175.1"/>
    </source>
</evidence>
<comment type="caution">
    <text evidence="3">The sequence shown here is derived from an EMBL/GenBank/DDBJ whole genome shotgun (WGS) entry which is preliminary data.</text>
</comment>
<evidence type="ECO:0000256" key="1">
    <source>
        <dbReference type="ARBA" id="ARBA00007689"/>
    </source>
</evidence>
<dbReference type="EMBL" id="JAGGMS010000001">
    <property type="protein sequence ID" value="MBP2182175.1"/>
    <property type="molecule type" value="Genomic_DNA"/>
</dbReference>
<sequence>MKYMILVYGSQQAYDELAGDTEAIDRFLAEFTGGLAETGELVDAQGLSAPASAREVRLRAGVPVITDGPYAETEEVLAGYWIVDCASPERATEIATALSRAPGPPSRLGTVIRPLA</sequence>
<feature type="domain" description="YCII-related" evidence="2">
    <location>
        <begin position="1"/>
        <end position="98"/>
    </location>
</feature>
<dbReference type="PANTHER" id="PTHR35174:SF3">
    <property type="entry name" value="BLL7171 PROTEIN"/>
    <property type="match status" value="1"/>
</dbReference>
<dbReference type="SUPFAM" id="SSF54909">
    <property type="entry name" value="Dimeric alpha+beta barrel"/>
    <property type="match status" value="1"/>
</dbReference>
<accession>A0ABS4PRY2</accession>